<evidence type="ECO:0000256" key="1">
    <source>
        <dbReference type="SAM" id="MobiDB-lite"/>
    </source>
</evidence>
<organism evidence="2 3">
    <name type="scientific">Pseudofrankia asymbiotica</name>
    <dbReference type="NCBI Taxonomy" id="1834516"/>
    <lineage>
        <taxon>Bacteria</taxon>
        <taxon>Bacillati</taxon>
        <taxon>Actinomycetota</taxon>
        <taxon>Actinomycetes</taxon>
        <taxon>Frankiales</taxon>
        <taxon>Frankiaceae</taxon>
        <taxon>Pseudofrankia</taxon>
    </lineage>
</organism>
<protein>
    <recommendedName>
        <fullName evidence="4">S-adenosyl methyltransferase</fullName>
    </recommendedName>
</protein>
<evidence type="ECO:0000313" key="2">
    <source>
        <dbReference type="EMBL" id="ONH30676.1"/>
    </source>
</evidence>
<feature type="region of interest" description="Disordered" evidence="1">
    <location>
        <begin position="1"/>
        <end position="108"/>
    </location>
</feature>
<keyword evidence="3" id="KW-1185">Reference proteome</keyword>
<dbReference type="RefSeq" id="WP_076816838.1">
    <property type="nucleotide sequence ID" value="NZ_MOMC01000024.1"/>
</dbReference>
<dbReference type="Pfam" id="PF04672">
    <property type="entry name" value="Methyltransf_19"/>
    <property type="match status" value="1"/>
</dbReference>
<comment type="caution">
    <text evidence="2">The sequence shown here is derived from an EMBL/GenBank/DDBJ whole genome shotgun (WGS) entry which is preliminary data.</text>
</comment>
<gene>
    <name evidence="2" type="ORF">BL253_12635</name>
</gene>
<dbReference type="InterPro" id="IPR029063">
    <property type="entry name" value="SAM-dependent_MTases_sf"/>
</dbReference>
<dbReference type="Proteomes" id="UP000188929">
    <property type="component" value="Unassembled WGS sequence"/>
</dbReference>
<reference evidence="3" key="1">
    <citation type="submission" date="2016-10" db="EMBL/GenBank/DDBJ databases">
        <title>Frankia sp. NRRL B-16386 Genome sequencing.</title>
        <authorList>
            <person name="Ghodhbane-Gtari F."/>
            <person name="Swanson E."/>
            <person name="Gueddou A."/>
            <person name="Hezbri K."/>
            <person name="Ktari K."/>
            <person name="Nouioui I."/>
            <person name="Morris K."/>
            <person name="Simpson S."/>
            <person name="Abebe-Akele F."/>
            <person name="Thomas K."/>
            <person name="Gtari M."/>
            <person name="Tisa L.S."/>
        </authorList>
    </citation>
    <scope>NUCLEOTIDE SEQUENCE [LARGE SCALE GENOMIC DNA]</scope>
    <source>
        <strain evidence="3">NRRL B-16386</strain>
    </source>
</reference>
<proteinExistence type="predicted"/>
<evidence type="ECO:0008006" key="4">
    <source>
        <dbReference type="Google" id="ProtNLM"/>
    </source>
</evidence>
<dbReference type="SUPFAM" id="SSF53335">
    <property type="entry name" value="S-adenosyl-L-methionine-dependent methyltransferases"/>
    <property type="match status" value="1"/>
</dbReference>
<dbReference type="InterPro" id="IPR006764">
    <property type="entry name" value="SAM_dep_MeTrfase_SAV2177_type"/>
</dbReference>
<accession>A0A1V2IDZ7</accession>
<name>A0A1V2IDZ7_9ACTN</name>
<dbReference type="EMBL" id="MOMC01000024">
    <property type="protein sequence ID" value="ONH30676.1"/>
    <property type="molecule type" value="Genomic_DNA"/>
</dbReference>
<dbReference type="AlphaFoldDB" id="A0A1V2IDZ7"/>
<dbReference type="STRING" id="1834516.BL253_12635"/>
<evidence type="ECO:0000313" key="3">
    <source>
        <dbReference type="Proteomes" id="UP000188929"/>
    </source>
</evidence>
<dbReference type="Gene3D" id="3.40.50.150">
    <property type="entry name" value="Vaccinia Virus protein VP39"/>
    <property type="match status" value="1"/>
</dbReference>
<sequence>MTSTGPMLARRHGGSMPIAASLPARPSGRERGLGDGPVRAAQPARQGDFPAVGTLRSGGAARTVEPRGPAGPPRISNIIDASGPFRRREQGEPLRPVGPPRPVEQTGPDGGLTVPIPPEFHPEGDLNELPTPGGIYDALLGGTSHRRADRRWALRILLEWPEAPAAARASKEFLVRAVRFAARNGVNQFLALGCGTQTAGPVHEIACSVAPESQTVYVDPSPLTAIRSTRDVPTEQAAVVRADITQPAEVLAHPGVRARLDVTRPLALVAVPGLPQIADHEDPRGMLLGYREATARGSLLIFSQLCDESSARGLRGVLARAGLPGCPRPHAQTVSLVSTWEPIEPGLVPAEEWHAPDERSRPHIGRLPVYASIGWH</sequence>
<dbReference type="OrthoDB" id="3204288at2"/>